<gene>
    <name evidence="2" type="ORF">GSLYS_00012353001</name>
</gene>
<feature type="non-terminal residue" evidence="2">
    <location>
        <position position="1"/>
    </location>
</feature>
<proteinExistence type="predicted"/>
<feature type="region of interest" description="Disordered" evidence="1">
    <location>
        <begin position="165"/>
        <end position="226"/>
    </location>
</feature>
<protein>
    <submittedName>
        <fullName evidence="2">Uncharacterized protein</fullName>
    </submittedName>
</protein>
<accession>A0AAV2HXZ3</accession>
<comment type="caution">
    <text evidence="2">The sequence shown here is derived from an EMBL/GenBank/DDBJ whole genome shotgun (WGS) entry which is preliminary data.</text>
</comment>
<feature type="region of interest" description="Disordered" evidence="1">
    <location>
        <begin position="128"/>
        <end position="152"/>
    </location>
</feature>
<evidence type="ECO:0000256" key="1">
    <source>
        <dbReference type="SAM" id="MobiDB-lite"/>
    </source>
</evidence>
<feature type="compositionally biased region" description="Basic and acidic residues" evidence="1">
    <location>
        <begin position="191"/>
        <end position="214"/>
    </location>
</feature>
<dbReference type="Proteomes" id="UP001497497">
    <property type="component" value="Unassembled WGS sequence"/>
</dbReference>
<dbReference type="EMBL" id="CAXITT010000302">
    <property type="protein sequence ID" value="CAL1538532.1"/>
    <property type="molecule type" value="Genomic_DNA"/>
</dbReference>
<organism evidence="2 3">
    <name type="scientific">Lymnaea stagnalis</name>
    <name type="common">Great pond snail</name>
    <name type="synonym">Helix stagnalis</name>
    <dbReference type="NCBI Taxonomy" id="6523"/>
    <lineage>
        <taxon>Eukaryota</taxon>
        <taxon>Metazoa</taxon>
        <taxon>Spiralia</taxon>
        <taxon>Lophotrochozoa</taxon>
        <taxon>Mollusca</taxon>
        <taxon>Gastropoda</taxon>
        <taxon>Heterobranchia</taxon>
        <taxon>Euthyneura</taxon>
        <taxon>Panpulmonata</taxon>
        <taxon>Hygrophila</taxon>
        <taxon>Lymnaeoidea</taxon>
        <taxon>Lymnaeidae</taxon>
        <taxon>Lymnaea</taxon>
    </lineage>
</organism>
<name>A0AAV2HXZ3_LYMST</name>
<sequence length="258" mass="27926">QLCGGEDSDTISGASCCSIVSGSSLGEKISFYCRNNASFESGRGYGKNSLSTIMSDTCDQSLTMLPRGNECLDEMNSWSKMIRPCSVPLDRIDTQSAKDNYGTLDKQAIKSAEALHLMERNFEDSVSVCPSAVSSDGGKKKKRRTRQERDISGLRRLRRQHIFFSSSSDEAQKSAEPDREVKVQTVASPTRNDERVSSCEKNCSDRSTPGKERSTTTLAPVSDLGVSTPTKSAVVTIAACDSSTSVGLVDSEGSVYRI</sequence>
<keyword evidence="3" id="KW-1185">Reference proteome</keyword>
<reference evidence="2 3" key="1">
    <citation type="submission" date="2024-04" db="EMBL/GenBank/DDBJ databases">
        <authorList>
            <consortium name="Genoscope - CEA"/>
            <person name="William W."/>
        </authorList>
    </citation>
    <scope>NUCLEOTIDE SEQUENCE [LARGE SCALE GENOMIC DNA]</scope>
</reference>
<evidence type="ECO:0000313" key="3">
    <source>
        <dbReference type="Proteomes" id="UP001497497"/>
    </source>
</evidence>
<evidence type="ECO:0000313" key="2">
    <source>
        <dbReference type="EMBL" id="CAL1538532.1"/>
    </source>
</evidence>
<feature type="compositionally biased region" description="Polar residues" evidence="1">
    <location>
        <begin position="215"/>
        <end position="226"/>
    </location>
</feature>
<dbReference type="AlphaFoldDB" id="A0AAV2HXZ3"/>
<feature type="compositionally biased region" description="Basic and acidic residues" evidence="1">
    <location>
        <begin position="170"/>
        <end position="182"/>
    </location>
</feature>